<dbReference type="GO" id="GO:0005789">
    <property type="term" value="C:endoplasmic reticulum membrane"/>
    <property type="evidence" value="ECO:0007669"/>
    <property type="project" value="TreeGrafter"/>
</dbReference>
<evidence type="ECO:0000256" key="4">
    <source>
        <dbReference type="ARBA" id="ARBA00022692"/>
    </source>
</evidence>
<evidence type="ECO:0000256" key="6">
    <source>
        <dbReference type="ARBA" id="ARBA00022989"/>
    </source>
</evidence>
<keyword evidence="4 10" id="KW-0812">Transmembrane</keyword>
<comment type="caution">
    <text evidence="10">Lacks conserved residue(s) required for the propagation of feature annotation.</text>
</comment>
<feature type="transmembrane region" description="Helical" evidence="10">
    <location>
        <begin position="23"/>
        <end position="45"/>
    </location>
</feature>
<evidence type="ECO:0000313" key="12">
    <source>
        <dbReference type="Proteomes" id="UP000821866"/>
    </source>
</evidence>
<comment type="catalytic activity">
    <reaction evidence="10">
        <text>a very-long-chain acyl-CoA + malonyl-CoA + H(+) = a very-long-chain 3-oxoacyl-CoA + CO2 + CoA</text>
        <dbReference type="Rhea" id="RHEA:32727"/>
        <dbReference type="ChEBI" id="CHEBI:15378"/>
        <dbReference type="ChEBI" id="CHEBI:16526"/>
        <dbReference type="ChEBI" id="CHEBI:57287"/>
        <dbReference type="ChEBI" id="CHEBI:57384"/>
        <dbReference type="ChEBI" id="CHEBI:90725"/>
        <dbReference type="ChEBI" id="CHEBI:90736"/>
        <dbReference type="EC" id="2.3.1.199"/>
    </reaction>
</comment>
<comment type="caution">
    <text evidence="11">The sequence shown here is derived from an EMBL/GenBank/DDBJ whole genome shotgun (WGS) entry which is preliminary data.</text>
</comment>
<evidence type="ECO:0000256" key="9">
    <source>
        <dbReference type="ARBA" id="ARBA00023160"/>
    </source>
</evidence>
<keyword evidence="5 10" id="KW-0276">Fatty acid metabolism</keyword>
<dbReference type="EC" id="2.3.1.199" evidence="10"/>
<dbReference type="GO" id="GO:0034625">
    <property type="term" value="P:fatty acid elongation, monounsaturated fatty acid"/>
    <property type="evidence" value="ECO:0007669"/>
    <property type="project" value="TreeGrafter"/>
</dbReference>
<gene>
    <name evidence="11" type="ORF">HPB51_014096</name>
</gene>
<dbReference type="InterPro" id="IPR002076">
    <property type="entry name" value="ELO_fam"/>
</dbReference>
<evidence type="ECO:0000256" key="2">
    <source>
        <dbReference type="ARBA" id="ARBA00022516"/>
    </source>
</evidence>
<comment type="subcellular location">
    <subcellularLocation>
        <location evidence="1">Membrane</location>
        <topology evidence="1">Multi-pass membrane protein</topology>
    </subcellularLocation>
</comment>
<keyword evidence="9 10" id="KW-0275">Fatty acid biosynthesis</keyword>
<dbReference type="AlphaFoldDB" id="A0A9J6DUJ1"/>
<reference evidence="11" key="2">
    <citation type="submission" date="2021-09" db="EMBL/GenBank/DDBJ databases">
        <authorList>
            <person name="Jia N."/>
            <person name="Wang J."/>
            <person name="Shi W."/>
            <person name="Du L."/>
            <person name="Sun Y."/>
            <person name="Zhan W."/>
            <person name="Jiang J."/>
            <person name="Wang Q."/>
            <person name="Zhang B."/>
            <person name="Ji P."/>
            <person name="Sakyi L.B."/>
            <person name="Cui X."/>
            <person name="Yuan T."/>
            <person name="Jiang B."/>
            <person name="Yang W."/>
            <person name="Lam T.T.-Y."/>
            <person name="Chang Q."/>
            <person name="Ding S."/>
            <person name="Wang X."/>
            <person name="Zhu J."/>
            <person name="Ruan X."/>
            <person name="Zhao L."/>
            <person name="Wei J."/>
            <person name="Que T."/>
            <person name="Du C."/>
            <person name="Cheng J."/>
            <person name="Dai P."/>
            <person name="Han X."/>
            <person name="Huang E."/>
            <person name="Gao Y."/>
            <person name="Liu J."/>
            <person name="Shao H."/>
            <person name="Ye R."/>
            <person name="Li L."/>
            <person name="Wei W."/>
            <person name="Wang X."/>
            <person name="Wang C."/>
            <person name="Huo Q."/>
            <person name="Li W."/>
            <person name="Guo W."/>
            <person name="Chen H."/>
            <person name="Chen S."/>
            <person name="Zhou L."/>
            <person name="Zhou L."/>
            <person name="Ni X."/>
            <person name="Tian J."/>
            <person name="Zhou Y."/>
            <person name="Sheng Y."/>
            <person name="Liu T."/>
            <person name="Pan Y."/>
            <person name="Xia L."/>
            <person name="Li J."/>
            <person name="Zhao F."/>
            <person name="Cao W."/>
        </authorList>
    </citation>
    <scope>NUCLEOTIDE SEQUENCE</scope>
    <source>
        <strain evidence="11">Rmic-2018</strain>
        <tissue evidence="11">Larvae</tissue>
    </source>
</reference>
<proteinExistence type="inferred from homology"/>
<keyword evidence="6 10" id="KW-1133">Transmembrane helix</keyword>
<evidence type="ECO:0000256" key="1">
    <source>
        <dbReference type="ARBA" id="ARBA00004141"/>
    </source>
</evidence>
<evidence type="ECO:0000256" key="7">
    <source>
        <dbReference type="ARBA" id="ARBA00023098"/>
    </source>
</evidence>
<evidence type="ECO:0000256" key="3">
    <source>
        <dbReference type="ARBA" id="ARBA00022679"/>
    </source>
</evidence>
<keyword evidence="8 10" id="KW-0472">Membrane</keyword>
<dbReference type="Pfam" id="PF01151">
    <property type="entry name" value="ELO"/>
    <property type="match status" value="1"/>
</dbReference>
<reference evidence="11" key="1">
    <citation type="journal article" date="2020" name="Cell">
        <title>Large-Scale Comparative Analyses of Tick Genomes Elucidate Their Genetic Diversity and Vector Capacities.</title>
        <authorList>
            <consortium name="Tick Genome and Microbiome Consortium (TIGMIC)"/>
            <person name="Jia N."/>
            <person name="Wang J."/>
            <person name="Shi W."/>
            <person name="Du L."/>
            <person name="Sun Y."/>
            <person name="Zhan W."/>
            <person name="Jiang J.F."/>
            <person name="Wang Q."/>
            <person name="Zhang B."/>
            <person name="Ji P."/>
            <person name="Bell-Sakyi L."/>
            <person name="Cui X.M."/>
            <person name="Yuan T.T."/>
            <person name="Jiang B.G."/>
            <person name="Yang W.F."/>
            <person name="Lam T.T."/>
            <person name="Chang Q.C."/>
            <person name="Ding S.J."/>
            <person name="Wang X.J."/>
            <person name="Zhu J.G."/>
            <person name="Ruan X.D."/>
            <person name="Zhao L."/>
            <person name="Wei J.T."/>
            <person name="Ye R.Z."/>
            <person name="Que T.C."/>
            <person name="Du C.H."/>
            <person name="Zhou Y.H."/>
            <person name="Cheng J.X."/>
            <person name="Dai P.F."/>
            <person name="Guo W.B."/>
            <person name="Han X.H."/>
            <person name="Huang E.J."/>
            <person name="Li L.F."/>
            <person name="Wei W."/>
            <person name="Gao Y.C."/>
            <person name="Liu J.Z."/>
            <person name="Shao H.Z."/>
            <person name="Wang X."/>
            <person name="Wang C.C."/>
            <person name="Yang T.C."/>
            <person name="Huo Q.B."/>
            <person name="Li W."/>
            <person name="Chen H.Y."/>
            <person name="Chen S.E."/>
            <person name="Zhou L.G."/>
            <person name="Ni X.B."/>
            <person name="Tian J.H."/>
            <person name="Sheng Y."/>
            <person name="Liu T."/>
            <person name="Pan Y.S."/>
            <person name="Xia L.Y."/>
            <person name="Li J."/>
            <person name="Zhao F."/>
            <person name="Cao W.C."/>
        </authorList>
    </citation>
    <scope>NUCLEOTIDE SEQUENCE</scope>
    <source>
        <strain evidence="11">Rmic-2018</strain>
    </source>
</reference>
<dbReference type="GO" id="GO:0009922">
    <property type="term" value="F:fatty acid elongase activity"/>
    <property type="evidence" value="ECO:0007669"/>
    <property type="project" value="UniProtKB-EC"/>
</dbReference>
<dbReference type="Proteomes" id="UP000821866">
    <property type="component" value="Unassembled WGS sequence"/>
</dbReference>
<dbReference type="GO" id="GO:0030148">
    <property type="term" value="P:sphingolipid biosynthetic process"/>
    <property type="evidence" value="ECO:0007669"/>
    <property type="project" value="TreeGrafter"/>
</dbReference>
<evidence type="ECO:0000256" key="5">
    <source>
        <dbReference type="ARBA" id="ARBA00022832"/>
    </source>
</evidence>
<name>A0A9J6DUJ1_RHIMP</name>
<evidence type="ECO:0000256" key="10">
    <source>
        <dbReference type="RuleBase" id="RU361115"/>
    </source>
</evidence>
<keyword evidence="2 10" id="KW-0444">Lipid biosynthesis</keyword>
<sequence>MATASMTANSGFPFYQPQDPRTAHWYFLGNKTLITLLIVSYVYIVKVGGPRFMKNRKPYDGIKPLIILYNAFMVVGNAYYVYAFFTAAYIRKGYSPICQGIDFNARDEDSMALLSLGWSYSMFRILDFLDTYLLRAAQEGFARVLAARRASQCGRLQWVVRNSSRCGRPGDSLRHGKRVRARGDVHVLLSQLSGTPDAEVLVVEALHYAAATYAVRGSLCAHLMPLFFNCNYPRVHTYVSMAEAIFFFSLFMNFYVKTYRAKKVRVTKKSVVNGKIL</sequence>
<dbReference type="GO" id="GO:0034626">
    <property type="term" value="P:fatty acid elongation, polyunsaturated fatty acid"/>
    <property type="evidence" value="ECO:0007669"/>
    <property type="project" value="TreeGrafter"/>
</dbReference>
<dbReference type="VEuPathDB" id="VectorBase:LOC119169599"/>
<evidence type="ECO:0000313" key="11">
    <source>
        <dbReference type="EMBL" id="KAH8025901.1"/>
    </source>
</evidence>
<dbReference type="PANTHER" id="PTHR11157:SF69">
    <property type="entry name" value="ELONGATION OF VERY LONG CHAIN FATTY ACIDS PROTEIN 7"/>
    <property type="match status" value="1"/>
</dbReference>
<keyword evidence="3 10" id="KW-0808">Transferase</keyword>
<protein>
    <recommendedName>
        <fullName evidence="10">Elongation of very long chain fatty acids protein</fullName>
        <ecNumber evidence="10">2.3.1.199</ecNumber>
    </recommendedName>
    <alternativeName>
        <fullName evidence="10">Very-long-chain 3-oxoacyl-CoA synthase</fullName>
    </alternativeName>
</protein>
<dbReference type="PANTHER" id="PTHR11157">
    <property type="entry name" value="FATTY ACID ACYL TRANSFERASE-RELATED"/>
    <property type="match status" value="1"/>
</dbReference>
<keyword evidence="12" id="KW-1185">Reference proteome</keyword>
<dbReference type="GO" id="GO:0019367">
    <property type="term" value="P:fatty acid elongation, saturated fatty acid"/>
    <property type="evidence" value="ECO:0007669"/>
    <property type="project" value="TreeGrafter"/>
</dbReference>
<accession>A0A9J6DUJ1</accession>
<comment type="similarity">
    <text evidence="10">Belongs to the ELO family.</text>
</comment>
<organism evidence="11 12">
    <name type="scientific">Rhipicephalus microplus</name>
    <name type="common">Cattle tick</name>
    <name type="synonym">Boophilus microplus</name>
    <dbReference type="NCBI Taxonomy" id="6941"/>
    <lineage>
        <taxon>Eukaryota</taxon>
        <taxon>Metazoa</taxon>
        <taxon>Ecdysozoa</taxon>
        <taxon>Arthropoda</taxon>
        <taxon>Chelicerata</taxon>
        <taxon>Arachnida</taxon>
        <taxon>Acari</taxon>
        <taxon>Parasitiformes</taxon>
        <taxon>Ixodida</taxon>
        <taxon>Ixodoidea</taxon>
        <taxon>Ixodidae</taxon>
        <taxon>Rhipicephalinae</taxon>
        <taxon>Rhipicephalus</taxon>
        <taxon>Boophilus</taxon>
    </lineage>
</organism>
<feature type="transmembrane region" description="Helical" evidence="10">
    <location>
        <begin position="66"/>
        <end position="90"/>
    </location>
</feature>
<keyword evidence="7 10" id="KW-0443">Lipid metabolism</keyword>
<evidence type="ECO:0000256" key="8">
    <source>
        <dbReference type="ARBA" id="ARBA00023136"/>
    </source>
</evidence>
<feature type="transmembrane region" description="Helical" evidence="10">
    <location>
        <begin position="235"/>
        <end position="256"/>
    </location>
</feature>
<dbReference type="EMBL" id="JABSTU010000007">
    <property type="protein sequence ID" value="KAH8025901.1"/>
    <property type="molecule type" value="Genomic_DNA"/>
</dbReference>
<dbReference type="GO" id="GO:0042761">
    <property type="term" value="P:very long-chain fatty acid biosynthetic process"/>
    <property type="evidence" value="ECO:0007669"/>
    <property type="project" value="TreeGrafter"/>
</dbReference>